<reference evidence="1 2" key="1">
    <citation type="submission" date="2019-02" db="EMBL/GenBank/DDBJ databases">
        <title>Deep-cultivation of Planctomycetes and their phenomic and genomic characterization uncovers novel biology.</title>
        <authorList>
            <person name="Wiegand S."/>
            <person name="Jogler M."/>
            <person name="Boedeker C."/>
            <person name="Pinto D."/>
            <person name="Vollmers J."/>
            <person name="Rivas-Marin E."/>
            <person name="Kohn T."/>
            <person name="Peeters S.H."/>
            <person name="Heuer A."/>
            <person name="Rast P."/>
            <person name="Oberbeckmann S."/>
            <person name="Bunk B."/>
            <person name="Jeske O."/>
            <person name="Meyerdierks A."/>
            <person name="Storesund J.E."/>
            <person name="Kallscheuer N."/>
            <person name="Luecker S."/>
            <person name="Lage O.M."/>
            <person name="Pohl T."/>
            <person name="Merkel B.J."/>
            <person name="Hornburger P."/>
            <person name="Mueller R.-W."/>
            <person name="Bruemmer F."/>
            <person name="Labrenz M."/>
            <person name="Spormann A.M."/>
            <person name="Op den Camp H."/>
            <person name="Overmann J."/>
            <person name="Amann R."/>
            <person name="Jetten M.S.M."/>
            <person name="Mascher T."/>
            <person name="Medema M.H."/>
            <person name="Devos D.P."/>
            <person name="Kaster A.-K."/>
            <person name="Ovreas L."/>
            <person name="Rohde M."/>
            <person name="Galperin M.Y."/>
            <person name="Jogler C."/>
        </authorList>
    </citation>
    <scope>NUCLEOTIDE SEQUENCE [LARGE SCALE GENOMIC DNA]</scope>
    <source>
        <strain evidence="1 2">FF011L</strain>
    </source>
</reference>
<name>A0A517MJD9_9BACT</name>
<keyword evidence="2" id="KW-1185">Reference proteome</keyword>
<protein>
    <submittedName>
        <fullName evidence="1">Uncharacterized protein</fullName>
    </submittedName>
</protein>
<organism evidence="1 2">
    <name type="scientific">Roseimaritima multifibrata</name>
    <dbReference type="NCBI Taxonomy" id="1930274"/>
    <lineage>
        <taxon>Bacteria</taxon>
        <taxon>Pseudomonadati</taxon>
        <taxon>Planctomycetota</taxon>
        <taxon>Planctomycetia</taxon>
        <taxon>Pirellulales</taxon>
        <taxon>Pirellulaceae</taxon>
        <taxon>Roseimaritima</taxon>
    </lineage>
</organism>
<dbReference type="KEGG" id="rml:FF011L_37860"/>
<sequence>MGSNRVDVDASSRMHWDRVKVAAELIERLPLPSREEARRFCFGQRSKRNANLQLVQIKGFAEFIDDFGRHR</sequence>
<dbReference type="AlphaFoldDB" id="A0A517MJD9"/>
<dbReference type="EMBL" id="CP036262">
    <property type="protein sequence ID" value="QDS95002.1"/>
    <property type="molecule type" value="Genomic_DNA"/>
</dbReference>
<dbReference type="Proteomes" id="UP000320672">
    <property type="component" value="Chromosome"/>
</dbReference>
<evidence type="ECO:0000313" key="2">
    <source>
        <dbReference type="Proteomes" id="UP000320672"/>
    </source>
</evidence>
<accession>A0A517MJD9</accession>
<proteinExistence type="predicted"/>
<gene>
    <name evidence="1" type="ORF">FF011L_37860</name>
</gene>
<evidence type="ECO:0000313" key="1">
    <source>
        <dbReference type="EMBL" id="QDS95002.1"/>
    </source>
</evidence>